<organism evidence="2 3">
    <name type="scientific">Nonomuraea diastatica</name>
    <dbReference type="NCBI Taxonomy" id="1848329"/>
    <lineage>
        <taxon>Bacteria</taxon>
        <taxon>Bacillati</taxon>
        <taxon>Actinomycetota</taxon>
        <taxon>Actinomycetes</taxon>
        <taxon>Streptosporangiales</taxon>
        <taxon>Streptosporangiaceae</taxon>
        <taxon>Nonomuraea</taxon>
    </lineage>
</organism>
<protein>
    <submittedName>
        <fullName evidence="2">Uncharacterized protein</fullName>
    </submittedName>
</protein>
<name>A0A4R4WEL6_9ACTN</name>
<feature type="compositionally biased region" description="Basic and acidic residues" evidence="1">
    <location>
        <begin position="13"/>
        <end position="45"/>
    </location>
</feature>
<evidence type="ECO:0000256" key="1">
    <source>
        <dbReference type="SAM" id="MobiDB-lite"/>
    </source>
</evidence>
<feature type="region of interest" description="Disordered" evidence="1">
    <location>
        <begin position="1"/>
        <end position="65"/>
    </location>
</feature>
<feature type="compositionally biased region" description="Basic and acidic residues" evidence="1">
    <location>
        <begin position="54"/>
        <end position="65"/>
    </location>
</feature>
<keyword evidence="3" id="KW-1185">Reference proteome</keyword>
<evidence type="ECO:0000313" key="3">
    <source>
        <dbReference type="Proteomes" id="UP000294543"/>
    </source>
</evidence>
<evidence type="ECO:0000313" key="2">
    <source>
        <dbReference type="EMBL" id="TDD17302.1"/>
    </source>
</evidence>
<proteinExistence type="predicted"/>
<comment type="caution">
    <text evidence="2">The sequence shown here is derived from an EMBL/GenBank/DDBJ whole genome shotgun (WGS) entry which is preliminary data.</text>
</comment>
<gene>
    <name evidence="2" type="ORF">E1294_28245</name>
</gene>
<sequence>MAAATPPISQGDPGRHGAAEPARQRPAELARPGADDGQSRDDPAAHRPGAAELHPCRDGGVDGHRAPAIGAIRASYVLRACSGRSGSAPGRARALRVPDGADRPPGTVRRLLSLVDAQSRWAGQAPRVSTPPTTVARQGGWESRAAYG</sequence>
<feature type="region of interest" description="Disordered" evidence="1">
    <location>
        <begin position="83"/>
        <end position="106"/>
    </location>
</feature>
<reference evidence="2 3" key="1">
    <citation type="submission" date="2019-03" db="EMBL/GenBank/DDBJ databases">
        <title>Draft genome sequences of novel Actinobacteria.</title>
        <authorList>
            <person name="Sahin N."/>
            <person name="Ay H."/>
            <person name="Saygin H."/>
        </authorList>
    </citation>
    <scope>NUCLEOTIDE SEQUENCE [LARGE SCALE GENOMIC DNA]</scope>
    <source>
        <strain evidence="2 3">KC712</strain>
    </source>
</reference>
<dbReference type="EMBL" id="SMKP01000089">
    <property type="protein sequence ID" value="TDD17302.1"/>
    <property type="molecule type" value="Genomic_DNA"/>
</dbReference>
<dbReference type="Proteomes" id="UP000294543">
    <property type="component" value="Unassembled WGS sequence"/>
</dbReference>
<dbReference type="RefSeq" id="WP_132513291.1">
    <property type="nucleotide sequence ID" value="NZ_SMKP01000089.1"/>
</dbReference>
<accession>A0A4R4WEL6</accession>
<feature type="region of interest" description="Disordered" evidence="1">
    <location>
        <begin position="122"/>
        <end position="148"/>
    </location>
</feature>
<dbReference type="AlphaFoldDB" id="A0A4R4WEL6"/>